<keyword evidence="3" id="KW-1185">Reference proteome</keyword>
<name>A0A1R1XFP1_9FUNG</name>
<gene>
    <name evidence="2" type="ORF">AYI70_g8489</name>
</gene>
<proteinExistence type="predicted"/>
<protein>
    <submittedName>
        <fullName evidence="2">Uncharacterized protein</fullName>
    </submittedName>
</protein>
<reference evidence="2 3" key="1">
    <citation type="submission" date="2017-01" db="EMBL/GenBank/DDBJ databases">
        <authorList>
            <person name="Mah S.A."/>
            <person name="Swanson W.J."/>
            <person name="Moy G.W."/>
            <person name="Vacquier V.D."/>
        </authorList>
    </citation>
    <scope>NUCLEOTIDE SEQUENCE [LARGE SCALE GENOMIC DNA]</scope>
    <source>
        <strain evidence="2 3">GSMNP</strain>
    </source>
</reference>
<feature type="compositionally biased region" description="Polar residues" evidence="1">
    <location>
        <begin position="181"/>
        <end position="200"/>
    </location>
</feature>
<comment type="caution">
    <text evidence="2">The sequence shown here is derived from an EMBL/GenBank/DDBJ whole genome shotgun (WGS) entry which is preliminary data.</text>
</comment>
<evidence type="ECO:0000256" key="1">
    <source>
        <dbReference type="SAM" id="MobiDB-lite"/>
    </source>
</evidence>
<accession>A0A1R1XFP1</accession>
<dbReference type="AlphaFoldDB" id="A0A1R1XFP1"/>
<sequence length="225" mass="23447">MDNDKKIFGFEQKEKARNSSIFLPFTQNDTKSNLLSEPVSAAVSSTVPTEVPTAVAATEIPTAVAATEFYALHVAVTLDASAADSDSILTAFLAPIPTALNFNASANSPAPVTSAEPITVATVESESLPSADCNTVANTILEEFPSGCSKNVSVLDCAGDSDSRVPVVYIELVDYYISTNSRGSSETQKSGSISVAPSESNIDHNSQESATSLGTVKKKAEICST</sequence>
<dbReference type="EMBL" id="LSSN01003480">
    <property type="protein sequence ID" value="OMJ13452.1"/>
    <property type="molecule type" value="Genomic_DNA"/>
</dbReference>
<dbReference type="Proteomes" id="UP000187283">
    <property type="component" value="Unassembled WGS sequence"/>
</dbReference>
<feature type="region of interest" description="Disordered" evidence="1">
    <location>
        <begin position="181"/>
        <end position="225"/>
    </location>
</feature>
<evidence type="ECO:0000313" key="2">
    <source>
        <dbReference type="EMBL" id="OMJ13452.1"/>
    </source>
</evidence>
<organism evidence="2 3">
    <name type="scientific">Smittium culicis</name>
    <dbReference type="NCBI Taxonomy" id="133412"/>
    <lineage>
        <taxon>Eukaryota</taxon>
        <taxon>Fungi</taxon>
        <taxon>Fungi incertae sedis</taxon>
        <taxon>Zoopagomycota</taxon>
        <taxon>Kickxellomycotina</taxon>
        <taxon>Harpellomycetes</taxon>
        <taxon>Harpellales</taxon>
        <taxon>Legeriomycetaceae</taxon>
        <taxon>Smittium</taxon>
    </lineage>
</organism>
<evidence type="ECO:0000313" key="3">
    <source>
        <dbReference type="Proteomes" id="UP000187283"/>
    </source>
</evidence>
<dbReference type="OrthoDB" id="10637472at2759"/>